<feature type="region of interest" description="Disordered" evidence="15">
    <location>
        <begin position="2056"/>
        <end position="2077"/>
    </location>
</feature>
<evidence type="ECO:0000313" key="24">
    <source>
        <dbReference type="EMBL" id="KAK1766079.1"/>
    </source>
</evidence>
<evidence type="ECO:0000259" key="22">
    <source>
        <dbReference type="Pfam" id="PF26282"/>
    </source>
</evidence>
<dbReference type="SUPFAM" id="SSF56235">
    <property type="entry name" value="N-terminal nucleophile aminohydrolases (Ntn hydrolases)"/>
    <property type="match status" value="1"/>
</dbReference>
<feature type="domain" description="Trs120/TRAPPC9 fourth Ig-like" evidence="23">
    <location>
        <begin position="1240"/>
        <end position="1397"/>
    </location>
</feature>
<evidence type="ECO:0000256" key="1">
    <source>
        <dbReference type="ARBA" id="ARBA00001000"/>
    </source>
</evidence>
<protein>
    <recommendedName>
        <fullName evidence="13">p-aminobenzoic acid synthase</fullName>
    </recommendedName>
    <alternativeName>
        <fullName evidence="12">Para-aminobenzoate synthase</fullName>
    </alternativeName>
</protein>
<evidence type="ECO:0000256" key="11">
    <source>
        <dbReference type="ARBA" id="ARBA00023242"/>
    </source>
</evidence>
<dbReference type="Pfam" id="PF26251">
    <property type="entry name" value="TPR_TRAPPC9-Trs120"/>
    <property type="match status" value="1"/>
</dbReference>
<keyword evidence="10" id="KW-0333">Golgi apparatus</keyword>
<evidence type="ECO:0000259" key="21">
    <source>
        <dbReference type="Pfam" id="PF26254"/>
    </source>
</evidence>
<dbReference type="InterPro" id="IPR005801">
    <property type="entry name" value="ADC_synthase"/>
</dbReference>
<dbReference type="InterPro" id="IPR058563">
    <property type="entry name" value="Trs120_TRAPPC9_N"/>
</dbReference>
<comment type="pathway">
    <text evidence="5">Cofactor biosynthesis; tetrahydrofolate biosynthesis; 4-aminobenzoate from chorismate: step 1/2.</text>
</comment>
<feature type="domain" description="Trs120/TRAPPC9 N-terminal" evidence="19">
    <location>
        <begin position="6"/>
        <end position="421"/>
    </location>
</feature>
<feature type="compositionally biased region" description="Polar residues" evidence="15">
    <location>
        <begin position="241"/>
        <end position="253"/>
    </location>
</feature>
<dbReference type="SUPFAM" id="SSF52317">
    <property type="entry name" value="Class I glutamine amidotransferase-like"/>
    <property type="match status" value="1"/>
</dbReference>
<reference evidence="24" key="1">
    <citation type="submission" date="2023-06" db="EMBL/GenBank/DDBJ databases">
        <title>Genome-scale phylogeny and comparative genomics of the fungal order Sordariales.</title>
        <authorList>
            <consortium name="Lawrence Berkeley National Laboratory"/>
            <person name="Hensen N."/>
            <person name="Bonometti L."/>
            <person name="Westerberg I."/>
            <person name="Brannstrom I.O."/>
            <person name="Guillou S."/>
            <person name="Cros-Aarteil S."/>
            <person name="Calhoun S."/>
            <person name="Haridas S."/>
            <person name="Kuo A."/>
            <person name="Mondo S."/>
            <person name="Pangilinan J."/>
            <person name="Riley R."/>
            <person name="Labutti K."/>
            <person name="Andreopoulos B."/>
            <person name="Lipzen A."/>
            <person name="Chen C."/>
            <person name="Yanf M."/>
            <person name="Daum C."/>
            <person name="Ng V."/>
            <person name="Clum A."/>
            <person name="Steindorff A."/>
            <person name="Ohm R."/>
            <person name="Martin F."/>
            <person name="Silar P."/>
            <person name="Natvig D."/>
            <person name="Lalanne C."/>
            <person name="Gautier V."/>
            <person name="Ament-Velasquez S.L."/>
            <person name="Kruys A."/>
            <person name="Hutchinson M.I."/>
            <person name="Powell A.J."/>
            <person name="Barry K."/>
            <person name="Miller A.N."/>
            <person name="Grigoriev I.V."/>
            <person name="Debuchy R."/>
            <person name="Gladieux P."/>
            <person name="Thoren M.H."/>
            <person name="Johannesson H."/>
        </authorList>
    </citation>
    <scope>NUCLEOTIDE SEQUENCE</scope>
    <source>
        <strain evidence="24">8032-3</strain>
    </source>
</reference>
<evidence type="ECO:0000256" key="7">
    <source>
        <dbReference type="ARBA" id="ARBA00022909"/>
    </source>
</evidence>
<evidence type="ECO:0000259" key="18">
    <source>
        <dbReference type="Pfam" id="PF04715"/>
    </source>
</evidence>
<dbReference type="PANTHER" id="PTHR21512:SF5">
    <property type="entry name" value="TRAFFICKING PROTEIN PARTICLE COMPLEX SUBUNIT 9"/>
    <property type="match status" value="1"/>
</dbReference>
<evidence type="ECO:0000256" key="2">
    <source>
        <dbReference type="ARBA" id="ARBA00004123"/>
    </source>
</evidence>
<dbReference type="PROSITE" id="PS51475">
    <property type="entry name" value="PROTEASOME_ALPHA_2"/>
    <property type="match status" value="1"/>
</dbReference>
<evidence type="ECO:0000256" key="4">
    <source>
        <dbReference type="ARBA" id="ARBA00004555"/>
    </source>
</evidence>
<keyword evidence="7" id="KW-0289">Folate biosynthesis</keyword>
<keyword evidence="25" id="KW-1185">Reference proteome</keyword>
<dbReference type="Pfam" id="PF26283">
    <property type="entry name" value="Ig_TRAPPC9-Trs120_4th"/>
    <property type="match status" value="1"/>
</dbReference>
<evidence type="ECO:0000259" key="19">
    <source>
        <dbReference type="Pfam" id="PF08626"/>
    </source>
</evidence>
<feature type="compositionally biased region" description="Basic and acidic residues" evidence="15">
    <location>
        <begin position="438"/>
        <end position="449"/>
    </location>
</feature>
<evidence type="ECO:0000256" key="5">
    <source>
        <dbReference type="ARBA" id="ARBA00005009"/>
    </source>
</evidence>
<dbReference type="Pfam" id="PF04715">
    <property type="entry name" value="Anth_synt_I_N"/>
    <property type="match status" value="1"/>
</dbReference>
<dbReference type="CDD" id="cd03749">
    <property type="entry name" value="proteasome_alpha_type_1"/>
    <property type="match status" value="1"/>
</dbReference>
<feature type="compositionally biased region" description="Low complexity" evidence="15">
    <location>
        <begin position="277"/>
        <end position="288"/>
    </location>
</feature>
<evidence type="ECO:0000313" key="25">
    <source>
        <dbReference type="Proteomes" id="UP001244011"/>
    </source>
</evidence>
<dbReference type="SUPFAM" id="SSF56322">
    <property type="entry name" value="ADC synthase"/>
    <property type="match status" value="2"/>
</dbReference>
<keyword evidence="11" id="KW-0539">Nucleus</keyword>
<evidence type="ECO:0000259" key="23">
    <source>
        <dbReference type="Pfam" id="PF26283"/>
    </source>
</evidence>
<keyword evidence="8 14" id="KW-0647">Proteasome</keyword>
<dbReference type="CDD" id="cd01743">
    <property type="entry name" value="GATase1_Anthranilate_Synthase"/>
    <property type="match status" value="1"/>
</dbReference>
<sequence length="2419" mass="263191">MSFDPLLPIAPARIRALVVPIGQIKKDRFSTFVERLNSEHVVYLRDITPDKRPNRNMFSPLAFPSGAMFYDLTTHVPPPSHLALSPFDLYREPLALIAIADGAEIENTIFSKRQSGGGRTVAERNIRNLDQDLEDLRDTYPKILVHQVLIFDYNASTENPITIPDGLITIPPAEQHIRTTMKAVMCGISSLLLAEMTGLAKSFEAMTFIDSPGQSSAISHLNGSAWKDDGSATLARRNSQYAMPTNARSSSASGVADRSHVRMSMPPGSFKALPLGSSTSAPARPSTPVKSGLSNPPTTFDDMWNESDAAGTRSPDQAAPARPGTAEGFRAQSHEKVSVQGFGSGGLNDRWRNKGRCRVQIVTGSLYLQAGRWSDAIKELVEGASLAKSINDHLWHGKALELTLICLLLLGWAGIEFQVPAVLLPPQEKASSTSASTRDTESKDSEQPRWLRNLQVTMPDLVDRIMALYSRISAEHLPPLPLSEATIRFCKMLSALHVAEGQLCQESLEIMVRGRAPGKIRSQITSTLFRAFPASASASELLTTIDRIVILGGIVSVLGVLGFHRKKAMVVRELVSVLIGGLVEARTRGAAEVGIHPAAGLVALNGLNGHGNGSGALQLAEDDVEQGVDAFLGILLKTYGVVGFDLGPVTEDEALPAGTGSPRDADSATIARIQKHVKLSVLRACINFSEALPDFAGVLRFSSDLLRTAGRGIAPGPRREDASPAITKDEQVRLMTNISKTSSLAKRLGLDHLAAEYWDEFLLRGVKLEPLAATRTPIPHAKGILPEATTARASQDQPDKAAVDRIVNTYEIEVEIEKIRLDTEGVDFVSSTESTIIGPYRTQILKIAGTATSAGPLSITGAIVQIRGCRERRFPIFPQPWVPQTEAKIKAIGLAAFDRHLSLSASAHPLEPERLELSVISEQPVVVVKSSTLPQSSVMILEGERQTFSVTLQNLSTTTPVDFLLFSFKDSTLEPLQAALNSREATSAELYEYELILARKQALRLRNGADKKRFIAPGQTATFEFEILGKPGLTNGLIQIDYAHLGVPHDEVGDKFYTRQVSLELTVTVNASIEVSRIDVLPLHGSIPEPLWRRMGHDEYGPEMTADQYFLLMLDLRNAWPSDMSVRLEVEDGAMVEEHILPGNTSRVILPLRRIYLEDPHAFIPALNPSRQRQFVVSTKISPDVERANREAFWYRERILDSLKGTWKSNSGATRSGTVELRGMRLTTRMIDAIKVDEIGIEISVHDPDEDEHSDEQRKNVVFVDEFVQLNVRVTNRTEQPIYPLLRIMPALCHRPLNVALDFTRKFGFNGTLQQPLQLLPGKSSVDASIGVTALCRGEFEVTASVEETQLWKPVTEEEKKRSSARPRSDTQTMMDAALGAKERRIWHSRQPFRLVAYTTYPSIPANMATTPGASAARPRILFIDAHDSFSNNIVALLTSLLGADVSVLPIGSPHLPPAGSPDLARLLRAELAGCAAVVCGPGPGSPDNDADVGLMRLVWDLPDADVVPALGVCLGFQSMVAHYCSGGGGVRRLRRGLHGMVRAIEHAGGGAAGAAEGGDIFRGVGPFRATLYHSLGADVGQDGVAAADWDATAARWRPLPGCPDVVPLAWVEEERGGGAARERILMAARHARRPFWGLQYHPESVCTEAEGDRVVANWFAEAMRWNRARGRVLTAAPAEGTLARSATRPSLLSRLPALGGAAEGGWWRTFGLDHEFQSATVPLPGHVLVPDIVEALGAKASEQIVLDSANADLPAPTDAVADVRGRYSIIALDVADSLRIEYHTGDDHATASLRSIADIPVGIAEKIPLDGYGGIWNLLADFQDKRRLDMTADFDTPFMGGFMGYITYEQGLEGIGVKLHEPRGHHRPDICLAWITRSIVIDHRNGLLHVQQLKPRVKNEDTWLEKTTAKLQDSYIWQSRTCPMITVVEGRLPGRRDGGGGQAPGAHTGLDVLAASLPPGSMTGAPKKRSCEILQQIEERQERSLYSGVVGYMCASGRGDWSVTIRSMFRWDDEKGGPEPAGEPLEVWRIGAGGAVTILSTPEGEREEMFTKLAGPLGDDEEEADGKNEGEGDDGLEPCVRHLELGGGGYPPCEPPGLPSCSGTITITIPSHSLSSPQGRIFQVEYAAEAVKQGSVVVGIASKSHAVIVAIKRNAEELSSYQKKLFQIDEHVGIAIAGLTSDARVLSNFMKQQCLGHRLTYGRDMPLRNLIDMIGEKAQINTQHYGKRPYGVGLLVAGVDERGPHLFEFQPSGMTEEMVAFAIGARSQMARTYLEKNIDKFADCDKEELIRHGLKALKESLVQDRELTIENTSVGVVGIVATDGGKRKVEPFKSPLTFRTQMPLLWIPSWFHVAVSNSSSMVPKPPLRAMKPLPGPPATTSRTIICFRVCMSFTTVVLPNTFSSGTASKASPFTLFDV</sequence>
<feature type="domain" description="Trs120/TRAPPC9 third Ig-like" evidence="22">
    <location>
        <begin position="1073"/>
        <end position="1235"/>
    </location>
</feature>
<evidence type="ECO:0000256" key="14">
    <source>
        <dbReference type="PROSITE-ProRule" id="PRU00808"/>
    </source>
</evidence>
<evidence type="ECO:0000256" key="8">
    <source>
        <dbReference type="ARBA" id="ARBA00022942"/>
    </source>
</evidence>
<dbReference type="PANTHER" id="PTHR21512">
    <property type="entry name" value="TRAFFICKING PROTEIN PARTICLE COMPLEX SUBUNIT 9"/>
    <property type="match status" value="1"/>
</dbReference>
<dbReference type="InterPro" id="IPR013935">
    <property type="entry name" value="Trs120_TRAPPC9"/>
</dbReference>
<dbReference type="Pfam" id="PF00117">
    <property type="entry name" value="GATase"/>
    <property type="match status" value="1"/>
</dbReference>
<dbReference type="GO" id="GO:0005634">
    <property type="term" value="C:nucleus"/>
    <property type="evidence" value="ECO:0007669"/>
    <property type="project" value="UniProtKB-SubCell"/>
</dbReference>
<dbReference type="InterPro" id="IPR035144">
    <property type="entry name" value="Proteasome_alpha1"/>
</dbReference>
<dbReference type="InterPro" id="IPR015890">
    <property type="entry name" value="Chorismate_C"/>
</dbReference>
<comment type="similarity">
    <text evidence="14">Belongs to the peptidase T1A family.</text>
</comment>
<proteinExistence type="inferred from homology"/>
<comment type="caution">
    <text evidence="24">The sequence shown here is derived from an EMBL/GenBank/DDBJ whole genome shotgun (WGS) entry which is preliminary data.</text>
</comment>
<gene>
    <name evidence="24" type="ORF">QBC33DRAFT_578986</name>
</gene>
<feature type="domain" description="Glutamine amidotransferase" evidence="16">
    <location>
        <begin position="1423"/>
        <end position="1580"/>
    </location>
</feature>
<feature type="region of interest" description="Disordered" evidence="15">
    <location>
        <begin position="241"/>
        <end position="333"/>
    </location>
</feature>
<evidence type="ECO:0000256" key="6">
    <source>
        <dbReference type="ARBA" id="ARBA00022490"/>
    </source>
</evidence>
<dbReference type="InterPro" id="IPR058565">
    <property type="entry name" value="Ig_TRAPPC9_Trs120_1st"/>
</dbReference>
<evidence type="ECO:0000256" key="10">
    <source>
        <dbReference type="ARBA" id="ARBA00023034"/>
    </source>
</evidence>
<dbReference type="GO" id="GO:0046820">
    <property type="term" value="F:4-amino-4-deoxychorismate synthase activity"/>
    <property type="evidence" value="ECO:0007669"/>
    <property type="project" value="UniProtKB-EC"/>
</dbReference>
<dbReference type="GeneID" id="85314293"/>
<dbReference type="Pfam" id="PF26280">
    <property type="entry name" value="Ig_TRAPPC9-Trs120_2nd"/>
    <property type="match status" value="1"/>
</dbReference>
<dbReference type="Pfam" id="PF26282">
    <property type="entry name" value="Ig_TRAPPC9-Trs120_3rd"/>
    <property type="match status" value="1"/>
</dbReference>
<dbReference type="InterPro" id="IPR058564">
    <property type="entry name" value="TPR_TRAPPC9_Trs120"/>
</dbReference>
<feature type="region of interest" description="Disordered" evidence="15">
    <location>
        <begin position="428"/>
        <end position="449"/>
    </location>
</feature>
<dbReference type="FunFam" id="3.60.20.10:FF:000016">
    <property type="entry name" value="Proteasome subunit alpha type-6"/>
    <property type="match status" value="1"/>
</dbReference>
<dbReference type="GO" id="GO:0051603">
    <property type="term" value="P:proteolysis involved in protein catabolic process"/>
    <property type="evidence" value="ECO:0007669"/>
    <property type="project" value="InterPro"/>
</dbReference>
<keyword evidence="6" id="KW-0963">Cytoplasm</keyword>
<dbReference type="InterPro" id="IPR006221">
    <property type="entry name" value="TrpG/PapA_dom"/>
</dbReference>
<dbReference type="InterPro" id="IPR017926">
    <property type="entry name" value="GATASE"/>
</dbReference>
<dbReference type="InterPro" id="IPR006805">
    <property type="entry name" value="Anth_synth_I_N"/>
</dbReference>
<comment type="subcellular location">
    <subcellularLocation>
        <location evidence="3">Cytoplasm</location>
    </subcellularLocation>
    <subcellularLocation>
        <location evidence="4">Golgi apparatus</location>
    </subcellularLocation>
    <subcellularLocation>
        <location evidence="2">Nucleus</location>
    </subcellularLocation>
</comment>
<dbReference type="InterPro" id="IPR058568">
    <property type="entry name" value="Ig_TRAPPC9_Trs120_4th"/>
</dbReference>
<name>A0AAJ0FKX8_9PEZI</name>
<keyword evidence="9" id="KW-0315">Glutamine amidotransferase</keyword>
<dbReference type="Pfam" id="PF26254">
    <property type="entry name" value="Ig_TRAPPC9-Trs120_1st"/>
    <property type="match status" value="1"/>
</dbReference>
<dbReference type="InterPro" id="IPR058567">
    <property type="entry name" value="Ig_TRAPPC9_Trs120_3rd"/>
</dbReference>
<dbReference type="Gene3D" id="3.60.20.10">
    <property type="entry name" value="Glutamine Phosphoribosylpyrophosphate, subunit 1, domain 1"/>
    <property type="match status" value="1"/>
</dbReference>
<evidence type="ECO:0000256" key="12">
    <source>
        <dbReference type="ARBA" id="ARBA00031329"/>
    </source>
</evidence>
<evidence type="ECO:0000256" key="3">
    <source>
        <dbReference type="ARBA" id="ARBA00004496"/>
    </source>
</evidence>
<dbReference type="InterPro" id="IPR023332">
    <property type="entry name" value="Proteasome_alpha-type"/>
</dbReference>
<organism evidence="24 25">
    <name type="scientific">Phialemonium atrogriseum</name>
    <dbReference type="NCBI Taxonomy" id="1093897"/>
    <lineage>
        <taxon>Eukaryota</taxon>
        <taxon>Fungi</taxon>
        <taxon>Dikarya</taxon>
        <taxon>Ascomycota</taxon>
        <taxon>Pezizomycotina</taxon>
        <taxon>Sordariomycetes</taxon>
        <taxon>Sordariomycetidae</taxon>
        <taxon>Cephalothecales</taxon>
        <taxon>Cephalothecaceae</taxon>
        <taxon>Phialemonium</taxon>
    </lineage>
</organism>
<dbReference type="Gene3D" id="3.40.50.880">
    <property type="match status" value="1"/>
</dbReference>
<dbReference type="GO" id="GO:0046656">
    <property type="term" value="P:folic acid biosynthetic process"/>
    <property type="evidence" value="ECO:0007669"/>
    <property type="project" value="UniProtKB-KW"/>
</dbReference>
<feature type="domain" description="Trs120/TRAPPC9 TPR region" evidence="20">
    <location>
        <begin position="454"/>
        <end position="749"/>
    </location>
</feature>
<dbReference type="Proteomes" id="UP001244011">
    <property type="component" value="Unassembled WGS sequence"/>
</dbReference>
<evidence type="ECO:0000256" key="13">
    <source>
        <dbReference type="ARBA" id="ARBA00031904"/>
    </source>
</evidence>
<dbReference type="Pfam" id="PF00425">
    <property type="entry name" value="Chorismate_bind"/>
    <property type="match status" value="1"/>
</dbReference>
<accession>A0AAJ0FKX8</accession>
<dbReference type="Pfam" id="PF00227">
    <property type="entry name" value="Proteasome"/>
    <property type="match status" value="1"/>
</dbReference>
<comment type="catalytic activity">
    <reaction evidence="1">
        <text>chorismate + L-glutamine = 4-amino-4-deoxychorismate + L-glutamate</text>
        <dbReference type="Rhea" id="RHEA:11672"/>
        <dbReference type="ChEBI" id="CHEBI:29748"/>
        <dbReference type="ChEBI" id="CHEBI:29985"/>
        <dbReference type="ChEBI" id="CHEBI:58359"/>
        <dbReference type="ChEBI" id="CHEBI:58406"/>
        <dbReference type="EC" id="2.6.1.85"/>
    </reaction>
</comment>
<feature type="domain" description="Anthranilate synthase component I N-terminal" evidence="18">
    <location>
        <begin position="1743"/>
        <end position="1890"/>
    </location>
</feature>
<evidence type="ECO:0000259" key="17">
    <source>
        <dbReference type="Pfam" id="PF00425"/>
    </source>
</evidence>
<evidence type="ECO:0000259" key="20">
    <source>
        <dbReference type="Pfam" id="PF26251"/>
    </source>
</evidence>
<dbReference type="GO" id="GO:0005802">
    <property type="term" value="C:trans-Golgi network"/>
    <property type="evidence" value="ECO:0007669"/>
    <property type="project" value="TreeGrafter"/>
</dbReference>
<dbReference type="InterPro" id="IPR001353">
    <property type="entry name" value="Proteasome_sua/b"/>
</dbReference>
<dbReference type="EMBL" id="MU839012">
    <property type="protein sequence ID" value="KAK1766079.1"/>
    <property type="molecule type" value="Genomic_DNA"/>
</dbReference>
<dbReference type="GO" id="GO:0019773">
    <property type="term" value="C:proteasome core complex, alpha-subunit complex"/>
    <property type="evidence" value="ECO:0007669"/>
    <property type="project" value="UniProtKB-UniRule"/>
</dbReference>
<dbReference type="InterPro" id="IPR029062">
    <property type="entry name" value="Class_I_gatase-like"/>
</dbReference>
<evidence type="ECO:0000256" key="9">
    <source>
        <dbReference type="ARBA" id="ARBA00022962"/>
    </source>
</evidence>
<evidence type="ECO:0000259" key="16">
    <source>
        <dbReference type="Pfam" id="PF00117"/>
    </source>
</evidence>
<dbReference type="Pfam" id="PF08626">
    <property type="entry name" value="TRAPPC9-Trs120"/>
    <property type="match status" value="1"/>
</dbReference>
<dbReference type="PROSITE" id="PS51273">
    <property type="entry name" value="GATASE_TYPE_1"/>
    <property type="match status" value="1"/>
</dbReference>
<dbReference type="InterPro" id="IPR029055">
    <property type="entry name" value="Ntn_hydrolases_N"/>
</dbReference>
<dbReference type="RefSeq" id="XP_060282292.1">
    <property type="nucleotide sequence ID" value="XM_060431106.1"/>
</dbReference>
<evidence type="ECO:0000256" key="15">
    <source>
        <dbReference type="SAM" id="MobiDB-lite"/>
    </source>
</evidence>
<dbReference type="Gene3D" id="3.60.120.10">
    <property type="entry name" value="Anthranilate synthase"/>
    <property type="match status" value="2"/>
</dbReference>
<feature type="domain" description="Trs120/TRAPPC9 first Ig-like" evidence="21">
    <location>
        <begin position="807"/>
        <end position="921"/>
    </location>
</feature>
<feature type="domain" description="Chorismate-utilising enzyme C-terminal" evidence="17">
    <location>
        <begin position="1947"/>
        <end position="2053"/>
    </location>
</feature>